<dbReference type="GO" id="GO:0016042">
    <property type="term" value="P:lipid catabolic process"/>
    <property type="evidence" value="ECO:0007669"/>
    <property type="project" value="UniProtKB-KW"/>
</dbReference>
<proteinExistence type="predicted"/>
<comment type="subcellular location">
    <subcellularLocation>
        <location evidence="1">Secreted</location>
    </subcellularLocation>
</comment>
<dbReference type="InterPro" id="IPR016090">
    <property type="entry name" value="PLA2-like_dom"/>
</dbReference>
<dbReference type="AlphaFoldDB" id="A0A077Z068"/>
<gene>
    <name evidence="7" type="ORF">TTRE_0000164301</name>
</gene>
<dbReference type="GO" id="GO:0004623">
    <property type="term" value="F:phospholipase A2 activity"/>
    <property type="evidence" value="ECO:0007669"/>
    <property type="project" value="InterPro"/>
</dbReference>
<keyword evidence="8" id="KW-1185">Reference proteome</keyword>
<evidence type="ECO:0000259" key="6">
    <source>
        <dbReference type="Pfam" id="PF05826"/>
    </source>
</evidence>
<evidence type="ECO:0000256" key="2">
    <source>
        <dbReference type="ARBA" id="ARBA00022525"/>
    </source>
</evidence>
<dbReference type="Gene3D" id="1.20.90.10">
    <property type="entry name" value="Phospholipase A2 domain"/>
    <property type="match status" value="1"/>
</dbReference>
<evidence type="ECO:0000256" key="5">
    <source>
        <dbReference type="SAM" id="SignalP"/>
    </source>
</evidence>
<feature type="chain" id="PRO_5001728284" evidence="5">
    <location>
        <begin position="28"/>
        <end position="293"/>
    </location>
</feature>
<protein>
    <submittedName>
        <fullName evidence="7">Group 3 secretory phospholipase A2</fullName>
    </submittedName>
</protein>
<dbReference type="PANTHER" id="PTHR12253">
    <property type="entry name" value="RH14732P"/>
    <property type="match status" value="1"/>
</dbReference>
<dbReference type="InterPro" id="IPR036444">
    <property type="entry name" value="PLipase_A2_dom_sf"/>
</dbReference>
<organism evidence="7 8">
    <name type="scientific">Trichuris trichiura</name>
    <name type="common">Whipworm</name>
    <name type="synonym">Trichocephalus trichiurus</name>
    <dbReference type="NCBI Taxonomy" id="36087"/>
    <lineage>
        <taxon>Eukaryota</taxon>
        <taxon>Metazoa</taxon>
        <taxon>Ecdysozoa</taxon>
        <taxon>Nematoda</taxon>
        <taxon>Enoplea</taxon>
        <taxon>Dorylaimia</taxon>
        <taxon>Trichinellida</taxon>
        <taxon>Trichuridae</taxon>
        <taxon>Trichuris</taxon>
    </lineage>
</organism>
<dbReference type="GO" id="GO:0005576">
    <property type="term" value="C:extracellular region"/>
    <property type="evidence" value="ECO:0007669"/>
    <property type="project" value="UniProtKB-SubCell"/>
</dbReference>
<keyword evidence="2" id="KW-0964">Secreted</keyword>
<dbReference type="GO" id="GO:0006644">
    <property type="term" value="P:phospholipid metabolic process"/>
    <property type="evidence" value="ECO:0007669"/>
    <property type="project" value="InterPro"/>
</dbReference>
<dbReference type="InterPro" id="IPR033113">
    <property type="entry name" value="PLA2_histidine"/>
</dbReference>
<reference evidence="7" key="2">
    <citation type="submission" date="2014-03" db="EMBL/GenBank/DDBJ databases">
        <title>The whipworm genome and dual-species transcriptomics of an intimate host-pathogen interaction.</title>
        <authorList>
            <person name="Foth B.J."/>
            <person name="Tsai I.J."/>
            <person name="Reid A.J."/>
            <person name="Bancroft A.J."/>
            <person name="Nichol S."/>
            <person name="Tracey A."/>
            <person name="Holroyd N."/>
            <person name="Cotton J.A."/>
            <person name="Stanley E.J."/>
            <person name="Zarowiecki M."/>
            <person name="Liu J.Z."/>
            <person name="Huckvale T."/>
            <person name="Cooper P.J."/>
            <person name="Grencis R.K."/>
            <person name="Berriman M."/>
        </authorList>
    </citation>
    <scope>NUCLEOTIDE SEQUENCE [LARGE SCALE GENOMIC DNA]</scope>
</reference>
<dbReference type="OrthoDB" id="6075074at2759"/>
<dbReference type="STRING" id="36087.A0A077Z068"/>
<dbReference type="SUPFAM" id="SSF48619">
    <property type="entry name" value="Phospholipase A2, PLA2"/>
    <property type="match status" value="1"/>
</dbReference>
<evidence type="ECO:0000313" key="8">
    <source>
        <dbReference type="Proteomes" id="UP000030665"/>
    </source>
</evidence>
<dbReference type="EMBL" id="HG805851">
    <property type="protein sequence ID" value="CDW53379.1"/>
    <property type="molecule type" value="Genomic_DNA"/>
</dbReference>
<keyword evidence="5" id="KW-0732">Signal</keyword>
<dbReference type="Pfam" id="PF05826">
    <property type="entry name" value="Phospholip_A2_2"/>
    <property type="match status" value="1"/>
</dbReference>
<name>A0A077Z068_TRITR</name>
<evidence type="ECO:0000256" key="4">
    <source>
        <dbReference type="ARBA" id="ARBA00023098"/>
    </source>
</evidence>
<feature type="signal peptide" evidence="5">
    <location>
        <begin position="1"/>
        <end position="27"/>
    </location>
</feature>
<keyword evidence="3" id="KW-0442">Lipid degradation</keyword>
<feature type="domain" description="Phospholipase A2-like central" evidence="6">
    <location>
        <begin position="220"/>
        <end position="286"/>
    </location>
</feature>
<dbReference type="PROSITE" id="PS00118">
    <property type="entry name" value="PA2_HIS"/>
    <property type="match status" value="1"/>
</dbReference>
<evidence type="ECO:0000313" key="7">
    <source>
        <dbReference type="EMBL" id="CDW53379.1"/>
    </source>
</evidence>
<keyword evidence="4" id="KW-0443">Lipid metabolism</keyword>
<evidence type="ECO:0000256" key="3">
    <source>
        <dbReference type="ARBA" id="ARBA00022963"/>
    </source>
</evidence>
<dbReference type="Proteomes" id="UP000030665">
    <property type="component" value="Unassembled WGS sequence"/>
</dbReference>
<accession>A0A077Z068</accession>
<dbReference type="GO" id="GO:0050482">
    <property type="term" value="P:arachidonate secretion"/>
    <property type="evidence" value="ECO:0007669"/>
    <property type="project" value="InterPro"/>
</dbReference>
<reference evidence="7" key="1">
    <citation type="submission" date="2014-01" db="EMBL/GenBank/DDBJ databases">
        <authorList>
            <person name="Aslett M."/>
        </authorList>
    </citation>
    <scope>NUCLEOTIDE SEQUENCE</scope>
</reference>
<sequence>MRTVKGPYPLVQTLLPLLLVAVRPCYGFFTGQSDPATTPVPPDLHMLKNLSDPVDFVVIENLSNDEKQIFTQNGSCWSQILTLSNSTDPGVSLVISANERTVVKSIYRIDDQLLDCDILGEGEVGKFVERFQSEITRVVNGGHYEFHWMNETNYTMLSMQIQSLQVDHQKQQCLELHETILQAATNVTNREKRWRASRHSYNSTGHRLRHDKRSKRFLYYPGTYWCGTGTRAKSADQFGEHAEADKCCRDHDQCPMTINSFSQKYKLINPFAFTISQCDCDKQYANLFIRTNL</sequence>
<evidence type="ECO:0000256" key="1">
    <source>
        <dbReference type="ARBA" id="ARBA00004613"/>
    </source>
</evidence>